<comment type="caution">
    <text evidence="1">The sequence shown here is derived from an EMBL/GenBank/DDBJ whole genome shotgun (WGS) entry which is preliminary data.</text>
</comment>
<sequence length="258" mass="28779">MALTLTMSDIPLIPASLTGIPWTCGLSGAIFFVSDRAVIKRPFSDDESSKEQLRVERRIYARLGNHPRITAFLGSQQDTIILERLHHTLRHRLLEMRKLQQRPTMQQVTMWALQTAEGLDHIHSHGVKQVDIGTYNVLLDRKENAKVSDFAGSSLDGSAPTVAPSVHSAHPSLSTMEPTVQSELFALGSLLYEVETTHRPFDDKTEEDVEALFGSNQYPTTSELVLVEVIRKCWAMTYSSASEVVADIKVIQEHVDGN</sequence>
<dbReference type="Proteomes" id="UP000724584">
    <property type="component" value="Unassembled WGS sequence"/>
</dbReference>
<evidence type="ECO:0000313" key="2">
    <source>
        <dbReference type="Proteomes" id="UP000724584"/>
    </source>
</evidence>
<organism evidence="1 2">
    <name type="scientific">Chaetomium tenue</name>
    <dbReference type="NCBI Taxonomy" id="1854479"/>
    <lineage>
        <taxon>Eukaryota</taxon>
        <taxon>Fungi</taxon>
        <taxon>Dikarya</taxon>
        <taxon>Ascomycota</taxon>
        <taxon>Pezizomycotina</taxon>
        <taxon>Sordariomycetes</taxon>
        <taxon>Sordariomycetidae</taxon>
        <taxon>Sordariales</taxon>
        <taxon>Chaetomiaceae</taxon>
        <taxon>Chaetomium</taxon>
    </lineage>
</organism>
<keyword evidence="2" id="KW-1185">Reference proteome</keyword>
<reference evidence="1 2" key="1">
    <citation type="journal article" date="2021" name="Nat. Commun.">
        <title>Genetic determinants of endophytism in the Arabidopsis root mycobiome.</title>
        <authorList>
            <person name="Mesny F."/>
            <person name="Miyauchi S."/>
            <person name="Thiergart T."/>
            <person name="Pickel B."/>
            <person name="Atanasova L."/>
            <person name="Karlsson M."/>
            <person name="Huettel B."/>
            <person name="Barry K.W."/>
            <person name="Haridas S."/>
            <person name="Chen C."/>
            <person name="Bauer D."/>
            <person name="Andreopoulos W."/>
            <person name="Pangilinan J."/>
            <person name="LaButti K."/>
            <person name="Riley R."/>
            <person name="Lipzen A."/>
            <person name="Clum A."/>
            <person name="Drula E."/>
            <person name="Henrissat B."/>
            <person name="Kohler A."/>
            <person name="Grigoriev I.V."/>
            <person name="Martin F.M."/>
            <person name="Hacquard S."/>
        </authorList>
    </citation>
    <scope>NUCLEOTIDE SEQUENCE [LARGE SCALE GENOMIC DNA]</scope>
    <source>
        <strain evidence="1 2">MPI-SDFR-AT-0079</strain>
    </source>
</reference>
<proteinExistence type="predicted"/>
<gene>
    <name evidence="1" type="ORF">F5144DRAFT_575985</name>
</gene>
<accession>A0ACB7P3M6</accession>
<name>A0ACB7P3M6_9PEZI</name>
<protein>
    <submittedName>
        <fullName evidence="1">Kinase-like domain-containing protein</fullName>
    </submittedName>
</protein>
<dbReference type="EMBL" id="JAGIZQ010000005">
    <property type="protein sequence ID" value="KAH6627487.1"/>
    <property type="molecule type" value="Genomic_DNA"/>
</dbReference>
<evidence type="ECO:0000313" key="1">
    <source>
        <dbReference type="EMBL" id="KAH6627487.1"/>
    </source>
</evidence>